<dbReference type="AlphaFoldDB" id="B9TFG3"/>
<keyword evidence="3" id="KW-1185">Reference proteome</keyword>
<feature type="region of interest" description="Disordered" evidence="1">
    <location>
        <begin position="61"/>
        <end position="158"/>
    </location>
</feature>
<dbReference type="Proteomes" id="UP000008311">
    <property type="component" value="Unassembled WGS sequence"/>
</dbReference>
<protein>
    <submittedName>
        <fullName evidence="2">Uncharacterized protein</fullName>
    </submittedName>
</protein>
<feature type="region of interest" description="Disordered" evidence="1">
    <location>
        <begin position="173"/>
        <end position="213"/>
    </location>
</feature>
<organism evidence="2 3">
    <name type="scientific">Ricinus communis</name>
    <name type="common">Castor bean</name>
    <dbReference type="NCBI Taxonomy" id="3988"/>
    <lineage>
        <taxon>Eukaryota</taxon>
        <taxon>Viridiplantae</taxon>
        <taxon>Streptophyta</taxon>
        <taxon>Embryophyta</taxon>
        <taxon>Tracheophyta</taxon>
        <taxon>Spermatophyta</taxon>
        <taxon>Magnoliopsida</taxon>
        <taxon>eudicotyledons</taxon>
        <taxon>Gunneridae</taxon>
        <taxon>Pentapetalae</taxon>
        <taxon>rosids</taxon>
        <taxon>fabids</taxon>
        <taxon>Malpighiales</taxon>
        <taxon>Euphorbiaceae</taxon>
        <taxon>Acalyphoideae</taxon>
        <taxon>Acalypheae</taxon>
        <taxon>Ricinus</taxon>
    </lineage>
</organism>
<accession>B9TFG3</accession>
<feature type="non-terminal residue" evidence="2">
    <location>
        <position position="1"/>
    </location>
</feature>
<dbReference type="InParanoid" id="B9TFG3"/>
<evidence type="ECO:0000313" key="2">
    <source>
        <dbReference type="EMBL" id="EEF25400.1"/>
    </source>
</evidence>
<sequence length="228" mass="24881">RKRRLKGHASGCIAGAAFESVPPSLQAVQGCGGRRPLPPSAPVFPSRICAAVPGLSAVARGGLEAGRRPGPAGPRPRDPGNRPMHCHPPRPAPHQRWKPMPSHRKTGAADRHGRSERWQPIRAWHGPPPAQPTATPYRRPRRRHHATTRKRSGHAIHARRGTRTRIGAPHAVEREHGAEQAHAVPPAPPRHVSARARHGPVGTRKAVTAHPKRAAWRAWRTDIIEKAV</sequence>
<proteinExistence type="predicted"/>
<feature type="compositionally biased region" description="Basic residues" evidence="1">
    <location>
        <begin position="138"/>
        <end position="158"/>
    </location>
</feature>
<feature type="compositionally biased region" description="Basic and acidic residues" evidence="1">
    <location>
        <begin position="107"/>
        <end position="119"/>
    </location>
</feature>
<name>B9TFG3_RICCO</name>
<gene>
    <name evidence="2" type="ORF">RCOM_1802190</name>
</gene>
<evidence type="ECO:0000256" key="1">
    <source>
        <dbReference type="SAM" id="MobiDB-lite"/>
    </source>
</evidence>
<evidence type="ECO:0000313" key="3">
    <source>
        <dbReference type="Proteomes" id="UP000008311"/>
    </source>
</evidence>
<feature type="compositionally biased region" description="Basic residues" evidence="1">
    <location>
        <begin position="84"/>
        <end position="106"/>
    </location>
</feature>
<reference evidence="3" key="1">
    <citation type="journal article" date="2010" name="Nat. Biotechnol.">
        <title>Draft genome sequence of the oilseed species Ricinus communis.</title>
        <authorList>
            <person name="Chan A.P."/>
            <person name="Crabtree J."/>
            <person name="Zhao Q."/>
            <person name="Lorenzi H."/>
            <person name="Orvis J."/>
            <person name="Puiu D."/>
            <person name="Melake-Berhan A."/>
            <person name="Jones K.M."/>
            <person name="Redman J."/>
            <person name="Chen G."/>
            <person name="Cahoon E.B."/>
            <person name="Gedil M."/>
            <person name="Stanke M."/>
            <person name="Haas B.J."/>
            <person name="Wortman J.R."/>
            <person name="Fraser-Liggett C.M."/>
            <person name="Ravel J."/>
            <person name="Rabinowicz P.D."/>
        </authorList>
    </citation>
    <scope>NUCLEOTIDE SEQUENCE [LARGE SCALE GENOMIC DNA]</scope>
    <source>
        <strain evidence="3">cv. Hale</strain>
    </source>
</reference>
<dbReference type="EMBL" id="EQ979771">
    <property type="protein sequence ID" value="EEF25400.1"/>
    <property type="molecule type" value="Genomic_DNA"/>
</dbReference>